<feature type="region of interest" description="Disordered" evidence="1">
    <location>
        <begin position="1091"/>
        <end position="1110"/>
    </location>
</feature>
<proteinExistence type="predicted"/>
<keyword evidence="2" id="KW-1133">Transmembrane helix</keyword>
<dbReference type="InterPro" id="IPR016195">
    <property type="entry name" value="Pol/histidinol_Pase-like"/>
</dbReference>
<dbReference type="EMBL" id="AP023418">
    <property type="protein sequence ID" value="BCK80528.1"/>
    <property type="molecule type" value="Genomic_DNA"/>
</dbReference>
<feature type="chain" id="PRO_5032680478" description="GH29D-like beta-sandwich domain-containing protein" evidence="3">
    <location>
        <begin position="31"/>
        <end position="2277"/>
    </location>
</feature>
<protein>
    <recommendedName>
        <fullName evidence="4">GH29D-like beta-sandwich domain-containing protein</fullName>
    </recommendedName>
</protein>
<dbReference type="InterPro" id="IPR059177">
    <property type="entry name" value="GH29D-like_dom"/>
</dbReference>
<evidence type="ECO:0000256" key="2">
    <source>
        <dbReference type="SAM" id="Phobius"/>
    </source>
</evidence>
<feature type="signal peptide" evidence="3">
    <location>
        <begin position="1"/>
        <end position="30"/>
    </location>
</feature>
<keyword evidence="6" id="KW-1185">Reference proteome</keyword>
<feature type="region of interest" description="Disordered" evidence="1">
    <location>
        <begin position="2221"/>
        <end position="2247"/>
    </location>
</feature>
<dbReference type="SUPFAM" id="SSF89550">
    <property type="entry name" value="PHP domain-like"/>
    <property type="match status" value="1"/>
</dbReference>
<dbReference type="Gene3D" id="3.20.20.140">
    <property type="entry name" value="Metal-dependent hydrolases"/>
    <property type="match status" value="1"/>
</dbReference>
<dbReference type="RefSeq" id="WP_213541466.1">
    <property type="nucleotide sequence ID" value="NZ_AP023418.1"/>
</dbReference>
<keyword evidence="3" id="KW-0732">Signal</keyword>
<dbReference type="NCBIfam" id="NF038032">
    <property type="entry name" value="CehA_McbA_metalo"/>
    <property type="match status" value="1"/>
</dbReference>
<evidence type="ECO:0000313" key="5">
    <source>
        <dbReference type="EMBL" id="BCK80528.1"/>
    </source>
</evidence>
<feature type="domain" description="GH29D-like beta-sandwich" evidence="4">
    <location>
        <begin position="197"/>
        <end position="255"/>
    </location>
</feature>
<dbReference type="Proteomes" id="UP000681035">
    <property type="component" value="Chromosome"/>
</dbReference>
<organism evidence="5 6">
    <name type="scientific">Vescimonas coprocola</name>
    <dbReference type="NCBI Taxonomy" id="2714355"/>
    <lineage>
        <taxon>Bacteria</taxon>
        <taxon>Bacillati</taxon>
        <taxon>Bacillota</taxon>
        <taxon>Clostridia</taxon>
        <taxon>Eubacteriales</taxon>
        <taxon>Oscillospiraceae</taxon>
        <taxon>Vescimonas</taxon>
    </lineage>
</organism>
<dbReference type="CDD" id="cd04486">
    <property type="entry name" value="YhcR_OBF_like"/>
    <property type="match status" value="1"/>
</dbReference>
<evidence type="ECO:0000256" key="3">
    <source>
        <dbReference type="SAM" id="SignalP"/>
    </source>
</evidence>
<gene>
    <name evidence="5" type="ORF">MM50RIKEN_02910</name>
</gene>
<feature type="transmembrane region" description="Helical" evidence="2">
    <location>
        <begin position="2252"/>
        <end position="2271"/>
    </location>
</feature>
<evidence type="ECO:0000256" key="1">
    <source>
        <dbReference type="SAM" id="MobiDB-lite"/>
    </source>
</evidence>
<evidence type="ECO:0000259" key="4">
    <source>
        <dbReference type="Pfam" id="PF13290"/>
    </source>
</evidence>
<keyword evidence="2" id="KW-0812">Transmembrane</keyword>
<evidence type="ECO:0000313" key="6">
    <source>
        <dbReference type="Proteomes" id="UP000681035"/>
    </source>
</evidence>
<feature type="compositionally biased region" description="Low complexity" evidence="1">
    <location>
        <begin position="2233"/>
        <end position="2244"/>
    </location>
</feature>
<accession>A0A810PWF5</accession>
<sequence length="2277" mass="243447">MKKRGLSSRIMSVLLSLMMLLSLLPTAVLADESATKTYTKVTSADELVTGEYVMVANNGYAPGVLDSTWVTAVAVTAANDQVVDPTGGVWTLTVDKNGTILSDANGKPIAPKGGNNNGIKSGSYRWAVDFDATDGTFTFAGQGDDTVKLASNASAQNKFRAYKNETITKSPGGYPCHFTLYKLGGGLEQVAAPTGTASGDVKVGDTVAFACKTADATLRYKVDDGAYQDYTGPVTITASCTITVKAVKDGMTDSQEVVFTYKAYRLVDKYVKTAALTGGDKVVIFNAGNGFAVSSTVMSNYYLTPVAATVEKDVLTANAMDALVWDVTANDDGTYTFTQNDKTLTLGENNGKFHLNMDAKGTTRWDVETCNAENASYYLSGSGVTGQYGKVYLEYFAKFTEFSAYCTSTDRLKESDFGMTFYKLAQEKQYVDATPEPDPEEPATVPIRTALEGATDTEFTVKGVVTLVDGQNYYLQDATGAICLRLAAKTDEIALGDTIIGTGKRAEFRGMAQLGSGTFVKSSGLTLNAKPTTIAALTADDVCTYVQLKGLEITEIYDNNGQYANPNVTFKDADGKTIQLYKAVLPKNGDSWAFAVGDKVDVTAAVGTNNGTLQLRNTVADEIRAAGSVNDPITDDMIPDGTLTVKEAGAITTKTENVSVVGQVVYHYGNAYNGAASISSIILEDVIGGEIYGFQVYDYANHANYKVGDVVKVTGTVSLYGGVPQMQSPAMEVVKAGVEAIPAQEITVSQMGADYLSEYVYIKDVTLGTYNASGSTPVTDATGSTKLFKGVPLPANTTEADVTALYACCSAYNGTYQLRNGASSDYVTNVTPPTTGQLPQAGDQVVIYNQNAEAVLAEQNDNTDSPAINKAAATIANGKAVCSNGAVVFTVEKSGEYYRFRNDTYGYLCANGTGNNAFYSLTASEDADWLVRECSGNVGGYEMESRTAKYNGKYSQWLEYYSDSFKVYSMYSSTGDLDYTIYSFSFYPVAEGTELTGGIVNMPAVVIDHLYDAYVGQAYTFSFTVDAPFGVKGDMTATLAGEALTVTEEEGVYTVTIPVEKVTGDKLTVTISGVDNQGKAITRTVEIPVKDEPVFSDPTPMRGAQTGSDKRPAISVALANAGTEPTITMTVNGKTADAVYEGGRVTYTPAADLTDGRTEVVVTAKRADGKEASFNWFFTVGKTQYQLYFGQLHSHTQYSDGSGTLTSALDYIKSIPASANVQFVAFTDHSNYFDSKTNANVEGALYDTSLVKDSDANHSWSTYKSTIDAFNAENAGSIVALGGFEMTWSGGPGHINTFNTPGVVSRNNTTLNNKTDDAGMKAYYALLSQAEGVDSISQFNHPGTTFGNFSDFSYWDPVIDSRMYMVEVGNGEGQIGAGGYYPSYEQYIMALDKGWHLAPTNNQDNHKGRWGNANDARDVILTDNFTEDGIYEAIRALRMYATEDKNLELGYTVNGQMMGSSITEVPEKLNLGVTVNDPDKSDSISKVEVVVNSGKVVHTWSDPAELNQGSLSVTLDPDYSYYFIRVTEGDGDLAVTSPVWVGESLKLGISNMVCGTATPVTDEELTLTTTLFNSEDTDATIKSLTYTIGGTVIGVDKGEGDKGYTLGKSSTLDVSFHYTPTAARVFTVQVTAVVEQNGKEYTFTKTIDLDVLNADALVYIGIDASHYNEYVAGNYKDSMGNFSNLAAEYSVRTVQLNSSEELIAACSNPKFKALILTAPSRRLEAAQADPKTYSADELAAIDAFNAAGGTVILAGWSDNYENYDVIQSNPAIKHMAATQNEVLAALGSSLRISDDATYDDVRSAADGVDKWRLYFSSYNMDNPLMDGVEVDPDHPYDKLYTERFSHYGGASIYAVDASGNATSVLPATVSPVVYGHATTYSVDVDQDGLGGAGTPKYAFAENDSRLMVMATEQLEGRGMVVVSGAAFMSNFEVQASISDNGSEKNYSNYKICENLLQLINPVQITPIAEVQAQTEDGYKYTIEGVVTSNASGYDKETAFFDCIYVQDETGGINCFPVAGGFKIGDRVRVSGTTSSYQGEHQLAVTDIVKLGEGEAVTPREVTSTQVNDGSVLGQLITLKGYVVGIEMANGLVQTILVRDSAGVVSRVFIDGYICPNDEVKNLAPGCEISATGLASYDNTFVLADGTAMAPRIRISNRADIICTAHTHQFGEWEVTTPATCTGDGVETRTCPCGETETRVLPATGHTDADKDGKCDTCGAELNPVEPGKPDQPGKPGQPTDPTKPATGDESRLVLWVSLMGITAMAGAALLVGKKRRG</sequence>
<dbReference type="KEGG" id="vcop:MM50RIKEN_02910"/>
<keyword evidence="2" id="KW-0472">Membrane</keyword>
<name>A0A810PWF5_9FIRM</name>
<dbReference type="Pfam" id="PF13290">
    <property type="entry name" value="CHB_HEX_C_1"/>
    <property type="match status" value="1"/>
</dbReference>
<reference evidence="5" key="1">
    <citation type="submission" date="2020-09" db="EMBL/GenBank/DDBJ databases">
        <title>New species isolated from human feces.</title>
        <authorList>
            <person name="Kitahara M."/>
            <person name="Shigeno Y."/>
            <person name="Shime M."/>
            <person name="Matsumoto Y."/>
            <person name="Nakamura S."/>
            <person name="Motooka D."/>
            <person name="Fukuoka S."/>
            <person name="Nishikawa H."/>
            <person name="Benno Y."/>
        </authorList>
    </citation>
    <scope>NUCLEOTIDE SEQUENCE</scope>
    <source>
        <strain evidence="5">MM50</strain>
    </source>
</reference>